<proteinExistence type="predicted"/>
<organism evidence="2 3">
    <name type="scientific">Coccidioides posadasii (strain C735)</name>
    <name type="common">Valley fever fungus</name>
    <dbReference type="NCBI Taxonomy" id="222929"/>
    <lineage>
        <taxon>Eukaryota</taxon>
        <taxon>Fungi</taxon>
        <taxon>Dikarya</taxon>
        <taxon>Ascomycota</taxon>
        <taxon>Pezizomycotina</taxon>
        <taxon>Eurotiomycetes</taxon>
        <taxon>Eurotiomycetidae</taxon>
        <taxon>Onygenales</taxon>
        <taxon>Onygenaceae</taxon>
        <taxon>Coccidioides</taxon>
    </lineage>
</organism>
<dbReference type="InterPro" id="IPR011009">
    <property type="entry name" value="Kinase-like_dom_sf"/>
</dbReference>
<dbReference type="OrthoDB" id="2906425at2759"/>
<dbReference type="Proteomes" id="UP000009084">
    <property type="component" value="Unassembled WGS sequence"/>
</dbReference>
<dbReference type="EMBL" id="ACFW01000044">
    <property type="protein sequence ID" value="EER24811.1"/>
    <property type="molecule type" value="Genomic_DNA"/>
</dbReference>
<dbReference type="AlphaFoldDB" id="C5PE78"/>
<feature type="domain" description="Aminoglycoside phosphotransferase" evidence="1">
    <location>
        <begin position="110"/>
        <end position="276"/>
    </location>
</feature>
<dbReference type="Gene3D" id="3.90.1200.10">
    <property type="match status" value="1"/>
</dbReference>
<dbReference type="RefSeq" id="XP_003066956.1">
    <property type="nucleotide sequence ID" value="XM_003066910.1"/>
</dbReference>
<dbReference type="PANTHER" id="PTHR21310">
    <property type="entry name" value="AMINOGLYCOSIDE PHOSPHOTRANSFERASE-RELATED-RELATED"/>
    <property type="match status" value="1"/>
</dbReference>
<name>C5PE78_COCP7</name>
<accession>C5PE78</accession>
<dbReference type="Pfam" id="PF01636">
    <property type="entry name" value="APH"/>
    <property type="match status" value="1"/>
</dbReference>
<evidence type="ECO:0000313" key="2">
    <source>
        <dbReference type="EMBL" id="EER24811.1"/>
    </source>
</evidence>
<dbReference type="HOGENOM" id="CLU_021768_0_0_1"/>
<dbReference type="PANTHER" id="PTHR21310:SF54">
    <property type="entry name" value="AMINOGLYCOSIDE PHOSPHOTRANSFERASE DOMAIN-CONTAINING PROTEIN"/>
    <property type="match status" value="1"/>
</dbReference>
<dbReference type="InterPro" id="IPR002575">
    <property type="entry name" value="Aminoglycoside_PTrfase"/>
</dbReference>
<reference evidence="2 3" key="1">
    <citation type="journal article" date="2009" name="Genome Res.">
        <title>Comparative genomic analyses of the human fungal pathogens Coccidioides and their relatives.</title>
        <authorList>
            <person name="Sharpton T.J."/>
            <person name="Stajich J.E."/>
            <person name="Rounsley S.D."/>
            <person name="Gardner M.J."/>
            <person name="Wortman J.R."/>
            <person name="Jordar V.S."/>
            <person name="Maiti R."/>
            <person name="Kodira C.D."/>
            <person name="Neafsey D.E."/>
            <person name="Zeng Q."/>
            <person name="Hung C.-Y."/>
            <person name="McMahan C."/>
            <person name="Muszewska A."/>
            <person name="Grynberg M."/>
            <person name="Mandel M.A."/>
            <person name="Kellner E.M."/>
            <person name="Barker B.M."/>
            <person name="Galgiani J.N."/>
            <person name="Orbach M.J."/>
            <person name="Kirkland T.N."/>
            <person name="Cole G.T."/>
            <person name="Henn M.R."/>
            <person name="Birren B.W."/>
            <person name="Taylor J.W."/>
        </authorList>
    </citation>
    <scope>NUCLEOTIDE SEQUENCE [LARGE SCALE GENOMIC DNA]</scope>
    <source>
        <strain evidence="3">C735</strain>
    </source>
</reference>
<dbReference type="SUPFAM" id="SSF56112">
    <property type="entry name" value="Protein kinase-like (PK-like)"/>
    <property type="match status" value="1"/>
</dbReference>
<evidence type="ECO:0000313" key="3">
    <source>
        <dbReference type="Proteomes" id="UP000009084"/>
    </source>
</evidence>
<dbReference type="KEGG" id="cpw:9692342"/>
<gene>
    <name evidence="2" type="ORF">CPC735_001560</name>
</gene>
<dbReference type="InterPro" id="IPR051678">
    <property type="entry name" value="AGP_Transferase"/>
</dbReference>
<evidence type="ECO:0000259" key="1">
    <source>
        <dbReference type="Pfam" id="PF01636"/>
    </source>
</evidence>
<comment type="caution">
    <text evidence="2">The sequence shown here is derived from an EMBL/GenBank/DDBJ whole genome shotgun (WGS) entry which is preliminary data.</text>
</comment>
<dbReference type="VEuPathDB" id="FungiDB:CPC735_001560"/>
<sequence>MRAPGAVPPLSGPVRITPAMLPNEANADFKDSSFFRRFDRLPSPAEVQAQARAQHLQGKSVDKRRGFSADLDFYKPLPAVFESLGLFVKWGGAVSIAEGQCLYAINHFLRGFVPVPEIYGWRTEKSHVYIYMEALEGQTLEKMWDTMNDNQRNAICQQLKISFDNLRQLEQCPKDRFIGNINQSNFFDRAINVQYQAESGPFSSVKEFHDWFSFLCRRPMPDPYSVNFDWIRDQLPDDAAIKFTHGDLHRSNIIVKLTPQPHVVGIIDWEQSGWLPEYWEERKAIFTTFQWKEWASTYLPKILQSYKNTEEAWGFFTEGVV</sequence>
<protein>
    <recommendedName>
        <fullName evidence="1">Aminoglycoside phosphotransferase domain-containing protein</fullName>
    </recommendedName>
</protein>